<accession>A0A0C3NIU9</accession>
<sequence length="75" mass="8599">KTFAKHVGHVLLAYIDSMNDPLCILTPEIRRELEPGLFSLCEMLGEHNREALMVSALDSGGMTLMKSFWREYEKQ</sequence>
<protein>
    <recommendedName>
        <fullName evidence="1">Nucleolar 27S pre-rRNA processing Urb2/Npa2 C-terminal domain-containing protein</fullName>
    </recommendedName>
</protein>
<dbReference type="EMBL" id="KN831992">
    <property type="protein sequence ID" value="KIO00910.1"/>
    <property type="molecule type" value="Genomic_DNA"/>
</dbReference>
<evidence type="ECO:0000259" key="1">
    <source>
        <dbReference type="Pfam" id="PF10441"/>
    </source>
</evidence>
<dbReference type="AlphaFoldDB" id="A0A0C3NIU9"/>
<evidence type="ECO:0000313" key="2">
    <source>
        <dbReference type="EMBL" id="KIO00910.1"/>
    </source>
</evidence>
<gene>
    <name evidence="2" type="ORF">M404DRAFT_151434</name>
</gene>
<dbReference type="InterPro" id="IPR018849">
    <property type="entry name" value="Urb2/Npa2_C"/>
</dbReference>
<reference evidence="3" key="2">
    <citation type="submission" date="2015-01" db="EMBL/GenBank/DDBJ databases">
        <title>Evolutionary Origins and Diversification of the Mycorrhizal Mutualists.</title>
        <authorList>
            <consortium name="DOE Joint Genome Institute"/>
            <consortium name="Mycorrhizal Genomics Consortium"/>
            <person name="Kohler A."/>
            <person name="Kuo A."/>
            <person name="Nagy L.G."/>
            <person name="Floudas D."/>
            <person name="Copeland A."/>
            <person name="Barry K.W."/>
            <person name="Cichocki N."/>
            <person name="Veneault-Fourrey C."/>
            <person name="LaButti K."/>
            <person name="Lindquist E.A."/>
            <person name="Lipzen A."/>
            <person name="Lundell T."/>
            <person name="Morin E."/>
            <person name="Murat C."/>
            <person name="Riley R."/>
            <person name="Ohm R."/>
            <person name="Sun H."/>
            <person name="Tunlid A."/>
            <person name="Henrissat B."/>
            <person name="Grigoriev I.V."/>
            <person name="Hibbett D.S."/>
            <person name="Martin F."/>
        </authorList>
    </citation>
    <scope>NUCLEOTIDE SEQUENCE [LARGE SCALE GENOMIC DNA]</scope>
    <source>
        <strain evidence="3">Marx 270</strain>
    </source>
</reference>
<proteinExistence type="predicted"/>
<dbReference type="OrthoDB" id="160374at2759"/>
<organism evidence="2 3">
    <name type="scientific">Pisolithus tinctorius Marx 270</name>
    <dbReference type="NCBI Taxonomy" id="870435"/>
    <lineage>
        <taxon>Eukaryota</taxon>
        <taxon>Fungi</taxon>
        <taxon>Dikarya</taxon>
        <taxon>Basidiomycota</taxon>
        <taxon>Agaricomycotina</taxon>
        <taxon>Agaricomycetes</taxon>
        <taxon>Agaricomycetidae</taxon>
        <taxon>Boletales</taxon>
        <taxon>Sclerodermatineae</taxon>
        <taxon>Pisolithaceae</taxon>
        <taxon>Pisolithus</taxon>
    </lineage>
</organism>
<dbReference type="HOGENOM" id="CLU_200115_0_0_1"/>
<keyword evidence="3" id="KW-1185">Reference proteome</keyword>
<dbReference type="Proteomes" id="UP000054217">
    <property type="component" value="Unassembled WGS sequence"/>
</dbReference>
<name>A0A0C3NIU9_PISTI</name>
<feature type="domain" description="Nucleolar 27S pre-rRNA processing Urb2/Npa2 C-terminal" evidence="1">
    <location>
        <begin position="1"/>
        <end position="74"/>
    </location>
</feature>
<dbReference type="InParanoid" id="A0A0C3NIU9"/>
<dbReference type="Pfam" id="PF10441">
    <property type="entry name" value="Urb2"/>
    <property type="match status" value="1"/>
</dbReference>
<reference evidence="2 3" key="1">
    <citation type="submission" date="2014-04" db="EMBL/GenBank/DDBJ databases">
        <authorList>
            <consortium name="DOE Joint Genome Institute"/>
            <person name="Kuo A."/>
            <person name="Kohler A."/>
            <person name="Costa M.D."/>
            <person name="Nagy L.G."/>
            <person name="Floudas D."/>
            <person name="Copeland A."/>
            <person name="Barry K.W."/>
            <person name="Cichocki N."/>
            <person name="Veneault-Fourrey C."/>
            <person name="LaButti K."/>
            <person name="Lindquist E.A."/>
            <person name="Lipzen A."/>
            <person name="Lundell T."/>
            <person name="Morin E."/>
            <person name="Murat C."/>
            <person name="Sun H."/>
            <person name="Tunlid A."/>
            <person name="Henrissat B."/>
            <person name="Grigoriev I.V."/>
            <person name="Hibbett D.S."/>
            <person name="Martin F."/>
            <person name="Nordberg H.P."/>
            <person name="Cantor M.N."/>
            <person name="Hua S.X."/>
        </authorList>
    </citation>
    <scope>NUCLEOTIDE SEQUENCE [LARGE SCALE GENOMIC DNA]</scope>
    <source>
        <strain evidence="2 3">Marx 270</strain>
    </source>
</reference>
<evidence type="ECO:0000313" key="3">
    <source>
        <dbReference type="Proteomes" id="UP000054217"/>
    </source>
</evidence>
<dbReference type="STRING" id="870435.A0A0C3NIU9"/>
<feature type="non-terminal residue" evidence="2">
    <location>
        <position position="1"/>
    </location>
</feature>